<name>A0ABS8RJZ1_DATST</name>
<gene>
    <name evidence="1" type="ORF">HAX54_023120</name>
</gene>
<evidence type="ECO:0000313" key="1">
    <source>
        <dbReference type="EMBL" id="MCD7447091.1"/>
    </source>
</evidence>
<protein>
    <submittedName>
        <fullName evidence="1">Uncharacterized protein</fullName>
    </submittedName>
</protein>
<evidence type="ECO:0000313" key="2">
    <source>
        <dbReference type="Proteomes" id="UP000823775"/>
    </source>
</evidence>
<keyword evidence="2" id="KW-1185">Reference proteome</keyword>
<feature type="non-terminal residue" evidence="1">
    <location>
        <position position="74"/>
    </location>
</feature>
<accession>A0ABS8RJZ1</accession>
<comment type="caution">
    <text evidence="1">The sequence shown here is derived from an EMBL/GenBank/DDBJ whole genome shotgun (WGS) entry which is preliminary data.</text>
</comment>
<sequence>TNRMRPPKTCIFTQSHYDQIVKLLSQAQTSTNAIPGSSTNAAGSGESGISSSKALLVAKILRQWIIDTGATNHM</sequence>
<dbReference type="EMBL" id="JACEIK010000028">
    <property type="protein sequence ID" value="MCD7447091.1"/>
    <property type="molecule type" value="Genomic_DNA"/>
</dbReference>
<proteinExistence type="predicted"/>
<feature type="non-terminal residue" evidence="1">
    <location>
        <position position="1"/>
    </location>
</feature>
<organism evidence="1 2">
    <name type="scientific">Datura stramonium</name>
    <name type="common">Jimsonweed</name>
    <name type="synonym">Common thornapple</name>
    <dbReference type="NCBI Taxonomy" id="4076"/>
    <lineage>
        <taxon>Eukaryota</taxon>
        <taxon>Viridiplantae</taxon>
        <taxon>Streptophyta</taxon>
        <taxon>Embryophyta</taxon>
        <taxon>Tracheophyta</taxon>
        <taxon>Spermatophyta</taxon>
        <taxon>Magnoliopsida</taxon>
        <taxon>eudicotyledons</taxon>
        <taxon>Gunneridae</taxon>
        <taxon>Pentapetalae</taxon>
        <taxon>asterids</taxon>
        <taxon>lamiids</taxon>
        <taxon>Solanales</taxon>
        <taxon>Solanaceae</taxon>
        <taxon>Solanoideae</taxon>
        <taxon>Datureae</taxon>
        <taxon>Datura</taxon>
    </lineage>
</organism>
<reference evidence="1 2" key="1">
    <citation type="journal article" date="2021" name="BMC Genomics">
        <title>Datura genome reveals duplications of psychoactive alkaloid biosynthetic genes and high mutation rate following tissue culture.</title>
        <authorList>
            <person name="Rajewski A."/>
            <person name="Carter-House D."/>
            <person name="Stajich J."/>
            <person name="Litt A."/>
        </authorList>
    </citation>
    <scope>NUCLEOTIDE SEQUENCE [LARGE SCALE GENOMIC DNA]</scope>
    <source>
        <strain evidence="1">AR-01</strain>
    </source>
</reference>
<dbReference type="Proteomes" id="UP000823775">
    <property type="component" value="Unassembled WGS sequence"/>
</dbReference>